<evidence type="ECO:0000313" key="6">
    <source>
        <dbReference type="EMBL" id="KAJ4457587.1"/>
    </source>
</evidence>
<dbReference type="Proteomes" id="UP001141327">
    <property type="component" value="Unassembled WGS sequence"/>
</dbReference>
<evidence type="ECO:0000259" key="5">
    <source>
        <dbReference type="Pfam" id="PF05191"/>
    </source>
</evidence>
<dbReference type="Pfam" id="PF00406">
    <property type="entry name" value="ADK"/>
    <property type="match status" value="1"/>
</dbReference>
<name>A0ABQ8UE67_9EUKA</name>
<dbReference type="Pfam" id="PF05191">
    <property type="entry name" value="ADK_lid"/>
    <property type="match status" value="1"/>
</dbReference>
<proteinExistence type="inferred from homology"/>
<dbReference type="SUPFAM" id="SSF57774">
    <property type="entry name" value="Microbial and mitochondrial ADK, insert 'zinc finger' domain"/>
    <property type="match status" value="1"/>
</dbReference>
<dbReference type="InterPro" id="IPR027417">
    <property type="entry name" value="P-loop_NTPase"/>
</dbReference>
<dbReference type="EMBL" id="JAPMOS010000044">
    <property type="protein sequence ID" value="KAJ4457587.1"/>
    <property type="molecule type" value="Genomic_DNA"/>
</dbReference>
<dbReference type="PROSITE" id="PS00113">
    <property type="entry name" value="ADENYLATE_KINASE"/>
    <property type="match status" value="1"/>
</dbReference>
<dbReference type="InterPro" id="IPR036193">
    <property type="entry name" value="ADK_active_lid_dom_sf"/>
</dbReference>
<organism evidence="6 7">
    <name type="scientific">Paratrimastix pyriformis</name>
    <dbReference type="NCBI Taxonomy" id="342808"/>
    <lineage>
        <taxon>Eukaryota</taxon>
        <taxon>Metamonada</taxon>
        <taxon>Preaxostyla</taxon>
        <taxon>Paratrimastigidae</taxon>
        <taxon>Paratrimastix</taxon>
    </lineage>
</organism>
<comment type="caution">
    <text evidence="6">The sequence shown here is derived from an EMBL/GenBank/DDBJ whole genome shotgun (WGS) entry which is preliminary data.</text>
</comment>
<evidence type="ECO:0000256" key="4">
    <source>
        <dbReference type="ARBA" id="ARBA00022777"/>
    </source>
</evidence>
<evidence type="ECO:0000256" key="3">
    <source>
        <dbReference type="ARBA" id="ARBA00022741"/>
    </source>
</evidence>
<dbReference type="PANTHER" id="PTHR23359">
    <property type="entry name" value="NUCLEOTIDE KINASE"/>
    <property type="match status" value="1"/>
</dbReference>
<dbReference type="Gene3D" id="3.40.50.300">
    <property type="entry name" value="P-loop containing nucleotide triphosphate hydrolases"/>
    <property type="match status" value="1"/>
</dbReference>
<keyword evidence="4 6" id="KW-0418">Kinase</keyword>
<evidence type="ECO:0000256" key="1">
    <source>
        <dbReference type="ARBA" id="ARBA00007220"/>
    </source>
</evidence>
<evidence type="ECO:0000256" key="2">
    <source>
        <dbReference type="ARBA" id="ARBA00022679"/>
    </source>
</evidence>
<dbReference type="InterPro" id="IPR007862">
    <property type="entry name" value="Adenylate_kinase_lid-dom"/>
</dbReference>
<protein>
    <submittedName>
        <fullName evidence="6">Adenylate kinase</fullName>
    </submittedName>
</protein>
<keyword evidence="2" id="KW-0808">Transferase</keyword>
<dbReference type="CDD" id="cd01428">
    <property type="entry name" value="ADK"/>
    <property type="match status" value="1"/>
</dbReference>
<dbReference type="GO" id="GO:0016301">
    <property type="term" value="F:kinase activity"/>
    <property type="evidence" value="ECO:0007669"/>
    <property type="project" value="UniProtKB-KW"/>
</dbReference>
<feature type="domain" description="Adenylate kinase active site lid" evidence="5">
    <location>
        <begin position="179"/>
        <end position="216"/>
    </location>
</feature>
<dbReference type="InterPro" id="IPR000850">
    <property type="entry name" value="Adenylat/UMP-CMP_kin"/>
</dbReference>
<comment type="similarity">
    <text evidence="1">Belongs to the adenylate kinase family.</text>
</comment>
<dbReference type="SUPFAM" id="SSF52540">
    <property type="entry name" value="P-loop containing nucleoside triphosphate hydrolases"/>
    <property type="match status" value="1"/>
</dbReference>
<dbReference type="HAMAP" id="MF_00235">
    <property type="entry name" value="Adenylate_kinase_Adk"/>
    <property type="match status" value="1"/>
</dbReference>
<accession>A0ABQ8UE67</accession>
<gene>
    <name evidence="6" type="ORF">PAPYR_6951</name>
</gene>
<evidence type="ECO:0000313" key="7">
    <source>
        <dbReference type="Proteomes" id="UP001141327"/>
    </source>
</evidence>
<dbReference type="InterPro" id="IPR033690">
    <property type="entry name" value="Adenylat_kinase_CS"/>
</dbReference>
<keyword evidence="7" id="KW-1185">Reference proteome</keyword>
<keyword evidence="3" id="KW-0547">Nucleotide-binding</keyword>
<reference evidence="6" key="1">
    <citation type="journal article" date="2022" name="bioRxiv">
        <title>Genomics of Preaxostyla Flagellates Illuminates Evolutionary Transitions and the Path Towards Mitochondrial Loss.</title>
        <authorList>
            <person name="Novak L.V.F."/>
            <person name="Treitli S.C."/>
            <person name="Pyrih J."/>
            <person name="Halakuc P."/>
            <person name="Pipaliya S.V."/>
            <person name="Vacek V."/>
            <person name="Brzon O."/>
            <person name="Soukal P."/>
            <person name="Eme L."/>
            <person name="Dacks J.B."/>
            <person name="Karnkowska A."/>
            <person name="Elias M."/>
            <person name="Hampl V."/>
        </authorList>
    </citation>
    <scope>NUCLEOTIDE SEQUENCE</scope>
    <source>
        <strain evidence="6">RCP-MX</strain>
    </source>
</reference>
<sequence length="276" mass="30653">MQKDQVKVVLVTGKSGAGKQPRIDAICDFFGAQQLSTGNIFRELIGKFNASGFQLPIAALWNSAANAFHTDAELTALLTANCKTPAAPADVPQVILGGKAKYYVENGLFCPDELTNALFASAFVALLHAGKKIVLDGFPRTVAQYHFLKQLLEQEHQRIDFDLHVELDDDFIVRRATGRRICPKCQAVYHTIFVPARDGRFCKTCPGDVEVKQRADDSTEEKLRCRLHEFAEKVVPMLEEVKADHVPFVVIPGHLEDPSKESLRRSVLSAVEPLFH</sequence>